<reference evidence="9 10" key="1">
    <citation type="journal article" date="2019" name="Commun. Biol.">
        <title>The bagworm genome reveals a unique fibroin gene that provides high tensile strength.</title>
        <authorList>
            <person name="Kono N."/>
            <person name="Nakamura H."/>
            <person name="Ohtoshi R."/>
            <person name="Tomita M."/>
            <person name="Numata K."/>
            <person name="Arakawa K."/>
        </authorList>
    </citation>
    <scope>NUCLEOTIDE SEQUENCE [LARGE SCALE GENOMIC DNA]</scope>
</reference>
<dbReference type="Pfam" id="PF00288">
    <property type="entry name" value="GHMP_kinases_N"/>
    <property type="match status" value="1"/>
</dbReference>
<evidence type="ECO:0000256" key="5">
    <source>
        <dbReference type="ARBA" id="ARBA00022840"/>
    </source>
</evidence>
<evidence type="ECO:0000256" key="4">
    <source>
        <dbReference type="ARBA" id="ARBA00022777"/>
    </source>
</evidence>
<evidence type="ECO:0000256" key="1">
    <source>
        <dbReference type="ARBA" id="ARBA00006566"/>
    </source>
</evidence>
<dbReference type="GO" id="GO:0006012">
    <property type="term" value="P:galactose metabolic process"/>
    <property type="evidence" value="ECO:0007669"/>
    <property type="project" value="InterPro"/>
</dbReference>
<feature type="domain" description="Galactokinase N-terminal" evidence="8">
    <location>
        <begin position="26"/>
        <end position="73"/>
    </location>
</feature>
<dbReference type="Pfam" id="PF08544">
    <property type="entry name" value="GHMP_kinases_C"/>
    <property type="match status" value="1"/>
</dbReference>
<dbReference type="PROSITE" id="PS00106">
    <property type="entry name" value="GALACTOKINASE"/>
    <property type="match status" value="1"/>
</dbReference>
<keyword evidence="5" id="KW-0067">ATP-binding</keyword>
<feature type="domain" description="GHMP kinase N-terminal" evidence="6">
    <location>
        <begin position="122"/>
        <end position="203"/>
    </location>
</feature>
<evidence type="ECO:0000259" key="7">
    <source>
        <dbReference type="Pfam" id="PF08544"/>
    </source>
</evidence>
<evidence type="ECO:0000256" key="3">
    <source>
        <dbReference type="ARBA" id="ARBA00022741"/>
    </source>
</evidence>
<evidence type="ECO:0000259" key="6">
    <source>
        <dbReference type="Pfam" id="PF00288"/>
    </source>
</evidence>
<dbReference type="Gene3D" id="1.20.1440.340">
    <property type="match status" value="1"/>
</dbReference>
<dbReference type="EMBL" id="BGZK01000215">
    <property type="protein sequence ID" value="GBP29039.1"/>
    <property type="molecule type" value="Genomic_DNA"/>
</dbReference>
<sequence>MNIFNENKVPLKKIPLDPRVDRLNSFFNNEFKSKVDFFVRVPGRVNIIGEHIDYCGFPVLPMALEQDILVAAGILEQPELHIRNVDNKYSNFDCKITTFEELNIEPDNNGRPYWYNYVLCGIKGAIEYLENKYSHGLRLCVDGNIPPASGLSSSSALVSASTLSFLYAQHSIPNKSEIASLCARSERYIGTQGGGMDQAIAFLAEENSAQYITWNPLTATAIELPKNIAFVVAHSLAEVNKAASNDFNRRVVECRLAAKVLARMSGSSTNSEIITLKEVQKLFGKDLDEMICLIQKHLPKEAYSKNEISQLLDTTDEELDTLYLTPNTKNLTEFKLKQRALHVFQEAFRVQKFRDTCLQLKSLKNGECNGNETIDRIGNSENKDDYISEILGTLLSESHFSLKTLYECSHENLDLLVEISKDMGIHSRLTGAGWGGCIVALCPLSKVDTYLEKLKKEYYEKYCNVSEDCVQEYAFATTPHYGAVIYV</sequence>
<dbReference type="GO" id="GO:0004335">
    <property type="term" value="F:galactokinase activity"/>
    <property type="evidence" value="ECO:0007669"/>
    <property type="project" value="InterPro"/>
</dbReference>
<dbReference type="PROSITE" id="PS00627">
    <property type="entry name" value="GHMP_KINASES_ATP"/>
    <property type="match status" value="1"/>
</dbReference>
<dbReference type="Gene3D" id="3.30.70.3170">
    <property type="match status" value="1"/>
</dbReference>
<accession>A0A4C1URU3</accession>
<dbReference type="PRINTS" id="PR00473">
    <property type="entry name" value="GALCTOKINASE"/>
</dbReference>
<dbReference type="InterPro" id="IPR019741">
    <property type="entry name" value="Galactokinase_CS"/>
</dbReference>
<dbReference type="InterPro" id="IPR020568">
    <property type="entry name" value="Ribosomal_Su5_D2-typ_SF"/>
</dbReference>
<dbReference type="InterPro" id="IPR036554">
    <property type="entry name" value="GHMP_kinase_C_sf"/>
</dbReference>
<evidence type="ECO:0000259" key="8">
    <source>
        <dbReference type="Pfam" id="PF10509"/>
    </source>
</evidence>
<dbReference type="Proteomes" id="UP000299102">
    <property type="component" value="Unassembled WGS sequence"/>
</dbReference>
<dbReference type="STRING" id="151549.A0A4C1URU3"/>
<dbReference type="GO" id="GO:0005829">
    <property type="term" value="C:cytosol"/>
    <property type="evidence" value="ECO:0007669"/>
    <property type="project" value="TreeGrafter"/>
</dbReference>
<comment type="caution">
    <text evidence="9">The sequence shown here is derived from an EMBL/GenBank/DDBJ whole genome shotgun (WGS) entry which is preliminary data.</text>
</comment>
<dbReference type="GO" id="GO:0005524">
    <property type="term" value="F:ATP binding"/>
    <property type="evidence" value="ECO:0007669"/>
    <property type="project" value="UniProtKB-KW"/>
</dbReference>
<dbReference type="PIRSF" id="PIRSF000530">
    <property type="entry name" value="Galactokinase"/>
    <property type="match status" value="1"/>
</dbReference>
<dbReference type="InterPro" id="IPR014721">
    <property type="entry name" value="Ribsml_uS5_D2-typ_fold_subgr"/>
</dbReference>
<comment type="similarity">
    <text evidence="1">Belongs to the GHMP kinase family. GalK subfamily.</text>
</comment>
<gene>
    <name evidence="9" type="primary">Galk2</name>
    <name evidence="9" type="ORF">EVAR_10855_1</name>
</gene>
<dbReference type="PRINTS" id="PR00959">
    <property type="entry name" value="MEVGALKINASE"/>
</dbReference>
<dbReference type="PANTHER" id="PTHR10457:SF7">
    <property type="entry name" value="GALACTOKINASE-RELATED"/>
    <property type="match status" value="1"/>
</dbReference>
<dbReference type="SUPFAM" id="SSF55060">
    <property type="entry name" value="GHMP Kinase, C-terminal domain"/>
    <property type="match status" value="1"/>
</dbReference>
<proteinExistence type="inferred from homology"/>
<dbReference type="InterPro" id="IPR019539">
    <property type="entry name" value="GalKase_N"/>
</dbReference>
<dbReference type="InterPro" id="IPR006203">
    <property type="entry name" value="GHMP_knse_ATP-bd_CS"/>
</dbReference>
<dbReference type="InterPro" id="IPR000705">
    <property type="entry name" value="Galactokinase"/>
</dbReference>
<dbReference type="InterPro" id="IPR006206">
    <property type="entry name" value="Mevalonate/galactokinase"/>
</dbReference>
<dbReference type="SUPFAM" id="SSF54211">
    <property type="entry name" value="Ribosomal protein S5 domain 2-like"/>
    <property type="match status" value="1"/>
</dbReference>
<dbReference type="PANTHER" id="PTHR10457">
    <property type="entry name" value="MEVALONATE KINASE/GALACTOKINASE"/>
    <property type="match status" value="1"/>
</dbReference>
<dbReference type="InterPro" id="IPR006204">
    <property type="entry name" value="GHMP_kinase_N_dom"/>
</dbReference>
<dbReference type="OrthoDB" id="187738at2759"/>
<dbReference type="NCBIfam" id="TIGR00131">
    <property type="entry name" value="gal_kin"/>
    <property type="match status" value="1"/>
</dbReference>
<evidence type="ECO:0000313" key="9">
    <source>
        <dbReference type="EMBL" id="GBP29039.1"/>
    </source>
</evidence>
<protein>
    <submittedName>
        <fullName evidence="9">N-acetylgalactosamine kinase</fullName>
    </submittedName>
</protein>
<dbReference type="Gene3D" id="3.30.230.10">
    <property type="match status" value="1"/>
</dbReference>
<evidence type="ECO:0000313" key="10">
    <source>
        <dbReference type="Proteomes" id="UP000299102"/>
    </source>
</evidence>
<dbReference type="InterPro" id="IPR013750">
    <property type="entry name" value="GHMP_kinase_C_dom"/>
</dbReference>
<evidence type="ECO:0000256" key="2">
    <source>
        <dbReference type="ARBA" id="ARBA00022679"/>
    </source>
</evidence>
<organism evidence="9 10">
    <name type="scientific">Eumeta variegata</name>
    <name type="common">Bagworm moth</name>
    <name type="synonym">Eumeta japonica</name>
    <dbReference type="NCBI Taxonomy" id="151549"/>
    <lineage>
        <taxon>Eukaryota</taxon>
        <taxon>Metazoa</taxon>
        <taxon>Ecdysozoa</taxon>
        <taxon>Arthropoda</taxon>
        <taxon>Hexapoda</taxon>
        <taxon>Insecta</taxon>
        <taxon>Pterygota</taxon>
        <taxon>Neoptera</taxon>
        <taxon>Endopterygota</taxon>
        <taxon>Lepidoptera</taxon>
        <taxon>Glossata</taxon>
        <taxon>Ditrysia</taxon>
        <taxon>Tineoidea</taxon>
        <taxon>Psychidae</taxon>
        <taxon>Oiketicinae</taxon>
        <taxon>Eumeta</taxon>
    </lineage>
</organism>
<keyword evidence="10" id="KW-1185">Reference proteome</keyword>
<feature type="domain" description="GHMP kinase C-terminal" evidence="7">
    <location>
        <begin position="391"/>
        <end position="459"/>
    </location>
</feature>
<name>A0A4C1URU3_EUMVA</name>
<keyword evidence="3" id="KW-0547">Nucleotide-binding</keyword>
<dbReference type="AlphaFoldDB" id="A0A4C1URU3"/>
<keyword evidence="2" id="KW-0808">Transferase</keyword>
<keyword evidence="4 9" id="KW-0418">Kinase</keyword>
<dbReference type="Pfam" id="PF10509">
    <property type="entry name" value="GalKase_gal_bdg"/>
    <property type="match status" value="1"/>
</dbReference>